<name>A0ABD2NKW4_9CUCU</name>
<protein>
    <submittedName>
        <fullName evidence="2">Uncharacterized protein</fullName>
    </submittedName>
</protein>
<gene>
    <name evidence="2" type="ORF">HHI36_016572</name>
</gene>
<dbReference type="AlphaFoldDB" id="A0ABD2NKW4"/>
<evidence type="ECO:0000256" key="1">
    <source>
        <dbReference type="SAM" id="Phobius"/>
    </source>
</evidence>
<sequence length="164" mass="19465">MAMLDLHFPLQELRQKMWPWSDPSKGLKEIHIDLRASKKWRIVMTIICFLVTFSCIPVSGDQREIYCILYFFDNHDLHIAIRIIMSTLLFYAKAITSWIFPLPNLIAIVGIQDTKYAIMEIRAQLRIIEETFGSKHSLYYDQIYQKYVEIILKRCLKQHSLLLQ</sequence>
<proteinExistence type="predicted"/>
<reference evidence="2 3" key="1">
    <citation type="journal article" date="2021" name="BMC Biol.">
        <title>Horizontally acquired antibacterial genes associated with adaptive radiation of ladybird beetles.</title>
        <authorList>
            <person name="Li H.S."/>
            <person name="Tang X.F."/>
            <person name="Huang Y.H."/>
            <person name="Xu Z.Y."/>
            <person name="Chen M.L."/>
            <person name="Du X.Y."/>
            <person name="Qiu B.Y."/>
            <person name="Chen P.T."/>
            <person name="Zhang W."/>
            <person name="Slipinski A."/>
            <person name="Escalona H.E."/>
            <person name="Waterhouse R.M."/>
            <person name="Zwick A."/>
            <person name="Pang H."/>
        </authorList>
    </citation>
    <scope>NUCLEOTIDE SEQUENCE [LARGE SCALE GENOMIC DNA]</scope>
    <source>
        <strain evidence="2">SYSU2018</strain>
    </source>
</reference>
<comment type="caution">
    <text evidence="2">The sequence shown here is derived from an EMBL/GenBank/DDBJ whole genome shotgun (WGS) entry which is preliminary data.</text>
</comment>
<keyword evidence="1" id="KW-1133">Transmembrane helix</keyword>
<dbReference type="EMBL" id="JABFTP020000124">
    <property type="protein sequence ID" value="KAL3279057.1"/>
    <property type="molecule type" value="Genomic_DNA"/>
</dbReference>
<dbReference type="Proteomes" id="UP001516400">
    <property type="component" value="Unassembled WGS sequence"/>
</dbReference>
<evidence type="ECO:0000313" key="2">
    <source>
        <dbReference type="EMBL" id="KAL3279057.1"/>
    </source>
</evidence>
<keyword evidence="1" id="KW-0472">Membrane</keyword>
<feature type="transmembrane region" description="Helical" evidence="1">
    <location>
        <begin position="40"/>
        <end position="59"/>
    </location>
</feature>
<evidence type="ECO:0000313" key="3">
    <source>
        <dbReference type="Proteomes" id="UP001516400"/>
    </source>
</evidence>
<organism evidence="2 3">
    <name type="scientific">Cryptolaemus montrouzieri</name>
    <dbReference type="NCBI Taxonomy" id="559131"/>
    <lineage>
        <taxon>Eukaryota</taxon>
        <taxon>Metazoa</taxon>
        <taxon>Ecdysozoa</taxon>
        <taxon>Arthropoda</taxon>
        <taxon>Hexapoda</taxon>
        <taxon>Insecta</taxon>
        <taxon>Pterygota</taxon>
        <taxon>Neoptera</taxon>
        <taxon>Endopterygota</taxon>
        <taxon>Coleoptera</taxon>
        <taxon>Polyphaga</taxon>
        <taxon>Cucujiformia</taxon>
        <taxon>Coccinelloidea</taxon>
        <taxon>Coccinellidae</taxon>
        <taxon>Scymninae</taxon>
        <taxon>Scymnini</taxon>
        <taxon>Cryptolaemus</taxon>
    </lineage>
</organism>
<keyword evidence="3" id="KW-1185">Reference proteome</keyword>
<keyword evidence="1" id="KW-0812">Transmembrane</keyword>
<accession>A0ABD2NKW4</accession>
<feature type="transmembrane region" description="Helical" evidence="1">
    <location>
        <begin position="79"/>
        <end position="100"/>
    </location>
</feature>